<reference evidence="7" key="1">
    <citation type="journal article" date="2017" name="Genome Biol.">
        <title>Comparative genomics reveals high biological diversity and specific adaptations in the industrially and medically important fungal genus Aspergillus.</title>
        <authorList>
            <person name="de Vries R.P."/>
            <person name="Riley R."/>
            <person name="Wiebenga A."/>
            <person name="Aguilar-Osorio G."/>
            <person name="Amillis S."/>
            <person name="Uchima C.A."/>
            <person name="Anderluh G."/>
            <person name="Asadollahi M."/>
            <person name="Askin M."/>
            <person name="Barry K."/>
            <person name="Battaglia E."/>
            <person name="Bayram O."/>
            <person name="Benocci T."/>
            <person name="Braus-Stromeyer S.A."/>
            <person name="Caldana C."/>
            <person name="Canovas D."/>
            <person name="Cerqueira G.C."/>
            <person name="Chen F."/>
            <person name="Chen W."/>
            <person name="Choi C."/>
            <person name="Clum A."/>
            <person name="Dos Santos R.A."/>
            <person name="Damasio A.R."/>
            <person name="Diallinas G."/>
            <person name="Emri T."/>
            <person name="Fekete E."/>
            <person name="Flipphi M."/>
            <person name="Freyberg S."/>
            <person name="Gallo A."/>
            <person name="Gournas C."/>
            <person name="Habgood R."/>
            <person name="Hainaut M."/>
            <person name="Harispe M.L."/>
            <person name="Henrissat B."/>
            <person name="Hilden K.S."/>
            <person name="Hope R."/>
            <person name="Hossain A."/>
            <person name="Karabika E."/>
            <person name="Karaffa L."/>
            <person name="Karanyi Z."/>
            <person name="Krasevec N."/>
            <person name="Kuo A."/>
            <person name="Kusch H."/>
            <person name="LaButti K."/>
            <person name="Lagendijk E.L."/>
            <person name="Lapidus A."/>
            <person name="Levasseur A."/>
            <person name="Lindquist E."/>
            <person name="Lipzen A."/>
            <person name="Logrieco A.F."/>
            <person name="MacCabe A."/>
            <person name="Maekelae M.R."/>
            <person name="Malavazi I."/>
            <person name="Melin P."/>
            <person name="Meyer V."/>
            <person name="Mielnichuk N."/>
            <person name="Miskei M."/>
            <person name="Molnar A.P."/>
            <person name="Mule G."/>
            <person name="Ngan C.Y."/>
            <person name="Orejas M."/>
            <person name="Orosz E."/>
            <person name="Ouedraogo J.P."/>
            <person name="Overkamp K.M."/>
            <person name="Park H.-S."/>
            <person name="Perrone G."/>
            <person name="Piumi F."/>
            <person name="Punt P.J."/>
            <person name="Ram A.F."/>
            <person name="Ramon A."/>
            <person name="Rauscher S."/>
            <person name="Record E."/>
            <person name="Riano-Pachon D.M."/>
            <person name="Robert V."/>
            <person name="Roehrig J."/>
            <person name="Ruller R."/>
            <person name="Salamov A."/>
            <person name="Salih N.S."/>
            <person name="Samson R.A."/>
            <person name="Sandor E."/>
            <person name="Sanguinetti M."/>
            <person name="Schuetze T."/>
            <person name="Sepcic K."/>
            <person name="Shelest E."/>
            <person name="Sherlock G."/>
            <person name="Sophianopoulou V."/>
            <person name="Squina F.M."/>
            <person name="Sun H."/>
            <person name="Susca A."/>
            <person name="Todd R.B."/>
            <person name="Tsang A."/>
            <person name="Unkles S.E."/>
            <person name="van de Wiele N."/>
            <person name="van Rossen-Uffink D."/>
            <person name="Oliveira J.V."/>
            <person name="Vesth T.C."/>
            <person name="Visser J."/>
            <person name="Yu J.-H."/>
            <person name="Zhou M."/>
            <person name="Andersen M.R."/>
            <person name="Archer D.B."/>
            <person name="Baker S.E."/>
            <person name="Benoit I."/>
            <person name="Brakhage A.A."/>
            <person name="Braus G.H."/>
            <person name="Fischer R."/>
            <person name="Frisvad J.C."/>
            <person name="Goldman G.H."/>
            <person name="Houbraken J."/>
            <person name="Oakley B."/>
            <person name="Pocsi I."/>
            <person name="Scazzocchio C."/>
            <person name="Seiboth B."/>
            <person name="vanKuyk P.A."/>
            <person name="Wortman J."/>
            <person name="Dyer P.S."/>
            <person name="Grigoriev I.V."/>
        </authorList>
    </citation>
    <scope>NUCLEOTIDE SEQUENCE [LARGE SCALE GENOMIC DNA]</scope>
    <source>
        <strain evidence="7">ITEM 5010</strain>
    </source>
</reference>
<sequence length="344" mass="38246">MTHASAVPLPEAVNDECLDTNAVHRQPEPETLSKTDFYVRTLQLYKILRKILSEVYEPWEDGNAADQPERTKPENIQAQALLELDEELSVFESSLPAALQWRSTLEPEGLAEQFRRESSLLRGRFLHLRILLLRPTLVKFCRDNRPPRQPDVSSTGVVPKRKIISDFSLSCSTSCVEAAIELSHLMNDISRTELASVWWYSLFYTFTAGVVLVLAQTCPAMGSIFPNNMDSYSNTAKNCANSLQKTLTHLLDEGGRGLRPTNKTTGQVTAQSTSPRMGHDAPLPGMPTFFPTPTGTETNVGTNQGPLGVFAPEPFGSVWNGQDLDGSLVEMLWDDLWLTSPSFF</sequence>
<dbReference type="Proteomes" id="UP000188318">
    <property type="component" value="Unassembled WGS sequence"/>
</dbReference>
<keyword evidence="3" id="KW-0804">Transcription</keyword>
<dbReference type="STRING" id="602072.A0A1R3S1J7"/>
<dbReference type="VEuPathDB" id="FungiDB:ASPCADRAFT_502917"/>
<dbReference type="GO" id="GO:0000981">
    <property type="term" value="F:DNA-binding transcription factor activity, RNA polymerase II-specific"/>
    <property type="evidence" value="ECO:0007669"/>
    <property type="project" value="TreeGrafter"/>
</dbReference>
<dbReference type="GO" id="GO:0005634">
    <property type="term" value="C:nucleus"/>
    <property type="evidence" value="ECO:0007669"/>
    <property type="project" value="TreeGrafter"/>
</dbReference>
<dbReference type="OMA" id="AKNCANS"/>
<dbReference type="AlphaFoldDB" id="A0A1R3S1J7"/>
<evidence type="ECO:0000256" key="1">
    <source>
        <dbReference type="ARBA" id="ARBA00023015"/>
    </source>
</evidence>
<organism evidence="6 7">
    <name type="scientific">Aspergillus carbonarius (strain ITEM 5010)</name>
    <dbReference type="NCBI Taxonomy" id="602072"/>
    <lineage>
        <taxon>Eukaryota</taxon>
        <taxon>Fungi</taxon>
        <taxon>Dikarya</taxon>
        <taxon>Ascomycota</taxon>
        <taxon>Pezizomycotina</taxon>
        <taxon>Eurotiomycetes</taxon>
        <taxon>Eurotiomycetidae</taxon>
        <taxon>Eurotiales</taxon>
        <taxon>Aspergillaceae</taxon>
        <taxon>Aspergillus</taxon>
        <taxon>Aspergillus subgen. Circumdati</taxon>
    </lineage>
</organism>
<name>A0A1R3S1J7_ASPC5</name>
<evidence type="ECO:0000313" key="7">
    <source>
        <dbReference type="Proteomes" id="UP000188318"/>
    </source>
</evidence>
<evidence type="ECO:0000256" key="2">
    <source>
        <dbReference type="ARBA" id="ARBA00023125"/>
    </source>
</evidence>
<evidence type="ECO:0000313" key="6">
    <source>
        <dbReference type="EMBL" id="OOG00640.1"/>
    </source>
</evidence>
<dbReference type="GO" id="GO:0000435">
    <property type="term" value="P:positive regulation of transcription from RNA polymerase II promoter by galactose"/>
    <property type="evidence" value="ECO:0007669"/>
    <property type="project" value="TreeGrafter"/>
</dbReference>
<keyword evidence="2" id="KW-0238">DNA-binding</keyword>
<evidence type="ECO:0000256" key="5">
    <source>
        <dbReference type="SAM" id="MobiDB-lite"/>
    </source>
</evidence>
<dbReference type="EMBL" id="KV907493">
    <property type="protein sequence ID" value="OOG00640.1"/>
    <property type="molecule type" value="Genomic_DNA"/>
</dbReference>
<feature type="region of interest" description="Disordered" evidence="5">
    <location>
        <begin position="253"/>
        <end position="282"/>
    </location>
</feature>
<protein>
    <recommendedName>
        <fullName evidence="8">Transcription factor domain-containing protein</fullName>
    </recommendedName>
</protein>
<dbReference type="PANTHER" id="PTHR47424">
    <property type="entry name" value="REGULATORY PROTEIN GAL4"/>
    <property type="match status" value="1"/>
</dbReference>
<evidence type="ECO:0008006" key="8">
    <source>
        <dbReference type="Google" id="ProtNLM"/>
    </source>
</evidence>
<keyword evidence="4" id="KW-0539">Nucleus</keyword>
<dbReference type="OrthoDB" id="3364175at2759"/>
<gene>
    <name evidence="6" type="ORF">ASPCADRAFT_502917</name>
</gene>
<evidence type="ECO:0000256" key="3">
    <source>
        <dbReference type="ARBA" id="ARBA00023163"/>
    </source>
</evidence>
<accession>A0A1R3S1J7</accession>
<dbReference type="GO" id="GO:0000978">
    <property type="term" value="F:RNA polymerase II cis-regulatory region sequence-specific DNA binding"/>
    <property type="evidence" value="ECO:0007669"/>
    <property type="project" value="TreeGrafter"/>
</dbReference>
<feature type="compositionally biased region" description="Polar residues" evidence="5">
    <location>
        <begin position="261"/>
        <end position="275"/>
    </location>
</feature>
<dbReference type="PANTHER" id="PTHR47424:SF3">
    <property type="entry name" value="REGULATORY PROTEIN GAL4"/>
    <property type="match status" value="1"/>
</dbReference>
<keyword evidence="7" id="KW-1185">Reference proteome</keyword>
<dbReference type="CDD" id="cd12148">
    <property type="entry name" value="fungal_TF_MHR"/>
    <property type="match status" value="1"/>
</dbReference>
<proteinExistence type="predicted"/>
<evidence type="ECO:0000256" key="4">
    <source>
        <dbReference type="ARBA" id="ARBA00023242"/>
    </source>
</evidence>
<keyword evidence="1" id="KW-0805">Transcription regulation</keyword>
<dbReference type="InterPro" id="IPR051127">
    <property type="entry name" value="Fungal_SecMet_Regulators"/>
</dbReference>